<dbReference type="PROSITE" id="PS51257">
    <property type="entry name" value="PROKAR_LIPOPROTEIN"/>
    <property type="match status" value="1"/>
</dbReference>
<accession>A0ABQ1SFM2</accession>
<keyword evidence="2" id="KW-1185">Reference proteome</keyword>
<evidence type="ECO:0000313" key="1">
    <source>
        <dbReference type="EMBL" id="GGE29781.1"/>
    </source>
</evidence>
<protein>
    <recommendedName>
        <fullName evidence="3">DUF4252 domain-containing protein</fullName>
    </recommendedName>
</protein>
<gene>
    <name evidence="1" type="ORF">GCM10010832_07860</name>
</gene>
<dbReference type="Proteomes" id="UP000599179">
    <property type="component" value="Unassembled WGS sequence"/>
</dbReference>
<proteinExistence type="predicted"/>
<dbReference type="EMBL" id="BMGM01000003">
    <property type="protein sequence ID" value="GGE29781.1"/>
    <property type="molecule type" value="Genomic_DNA"/>
</dbReference>
<dbReference type="InterPro" id="IPR025348">
    <property type="entry name" value="DUF4252"/>
</dbReference>
<evidence type="ECO:0000313" key="2">
    <source>
        <dbReference type="Proteomes" id="UP000599179"/>
    </source>
</evidence>
<reference evidence="2" key="1">
    <citation type="journal article" date="2019" name="Int. J. Syst. Evol. Microbiol.">
        <title>The Global Catalogue of Microorganisms (GCM) 10K type strain sequencing project: providing services to taxonomists for standard genome sequencing and annotation.</title>
        <authorList>
            <consortium name="The Broad Institute Genomics Platform"/>
            <consortium name="The Broad Institute Genome Sequencing Center for Infectious Disease"/>
            <person name="Wu L."/>
            <person name="Ma J."/>
        </authorList>
    </citation>
    <scope>NUCLEOTIDE SEQUENCE [LARGE SCALE GENOMIC DNA]</scope>
    <source>
        <strain evidence="2">CGMCC 1.12931</strain>
    </source>
</reference>
<name>A0ABQ1SFM2_9FLAO</name>
<evidence type="ECO:0008006" key="3">
    <source>
        <dbReference type="Google" id="ProtNLM"/>
    </source>
</evidence>
<organism evidence="1 2">
    <name type="scientific">Psychroflexus planctonicus</name>
    <dbReference type="NCBI Taxonomy" id="1526575"/>
    <lineage>
        <taxon>Bacteria</taxon>
        <taxon>Pseudomonadati</taxon>
        <taxon>Bacteroidota</taxon>
        <taxon>Flavobacteriia</taxon>
        <taxon>Flavobacteriales</taxon>
        <taxon>Flavobacteriaceae</taxon>
        <taxon>Psychroflexus</taxon>
    </lineage>
</organism>
<sequence>MISILTKTGLFLGLFMLISCNSEPSLQRYFVDSSENPAFQNISLSPQNFIKNTESLSKEDKQQLENIRKLNVLMFQNKAENNLYETELGKVESILNQEQYKSLFSAGEPNKRMQMLYVGEGEKIKEIIIYGKDESMGFILARILGDDLNPQNLYKIMLLGDQLDMSEIEESIKQFTDA</sequence>
<dbReference type="Pfam" id="PF14060">
    <property type="entry name" value="DUF4252"/>
    <property type="match status" value="1"/>
</dbReference>
<dbReference type="RefSeq" id="WP_188457796.1">
    <property type="nucleotide sequence ID" value="NZ_BMGM01000003.1"/>
</dbReference>
<comment type="caution">
    <text evidence="1">The sequence shown here is derived from an EMBL/GenBank/DDBJ whole genome shotgun (WGS) entry which is preliminary data.</text>
</comment>